<evidence type="ECO:0000313" key="3">
    <source>
        <dbReference type="EMBL" id="ORY32393.1"/>
    </source>
</evidence>
<protein>
    <recommendedName>
        <fullName evidence="2">ABC-type glycine betaine transport system substrate-binding domain-containing protein</fullName>
    </recommendedName>
</protein>
<evidence type="ECO:0000313" key="4">
    <source>
        <dbReference type="Proteomes" id="UP000193642"/>
    </source>
</evidence>
<accession>A0A1Y2BC40</accession>
<sequence>MQATIIAALLGILAIQTQAQLIASNINTNGTSYYTAPDCTIENNSFGWNTLRNPNGSLFTASKRPIVLVYDNWVSSRVNTYVTQYLLQAMGYKVRVVARSPYILGPELYQHIVDLEMELWPSDFTNYGQITQVDRVGFDLGPVGYNGIVGWWFPSYLLDQYPEYSLEFWKFLLNPTIRSIFPPSGSGPFVNLNGAPICDNMPGTCLNNTYIPEHCRKKNANCIELLQYVPEYYTNIYQRLIDGLKLPVTINFVGDTLQTIVRDAYNKQKPVLFYGWTPTVFLSQFNVTKVMFPISNASEYAAFGTNFPEAQAFITSYSLDDSQIGAILKSVSDGSLTETQAACAWVQGNRPLWEPWIPTLPQSIGNDPIQCIR</sequence>
<name>A0A1Y2BC40_9FUNG</name>
<dbReference type="GO" id="GO:0043190">
    <property type="term" value="C:ATP-binding cassette (ABC) transporter complex"/>
    <property type="evidence" value="ECO:0007669"/>
    <property type="project" value="InterPro"/>
</dbReference>
<dbReference type="Gene3D" id="3.10.105.10">
    <property type="entry name" value="Dipeptide-binding Protein, Domain 3"/>
    <property type="match status" value="1"/>
</dbReference>
<organism evidence="3 4">
    <name type="scientific">Rhizoclosmatium globosum</name>
    <dbReference type="NCBI Taxonomy" id="329046"/>
    <lineage>
        <taxon>Eukaryota</taxon>
        <taxon>Fungi</taxon>
        <taxon>Fungi incertae sedis</taxon>
        <taxon>Chytridiomycota</taxon>
        <taxon>Chytridiomycota incertae sedis</taxon>
        <taxon>Chytridiomycetes</taxon>
        <taxon>Chytridiales</taxon>
        <taxon>Chytriomycetaceae</taxon>
        <taxon>Rhizoclosmatium</taxon>
    </lineage>
</organism>
<reference evidence="3 4" key="1">
    <citation type="submission" date="2016-07" db="EMBL/GenBank/DDBJ databases">
        <title>Pervasive Adenine N6-methylation of Active Genes in Fungi.</title>
        <authorList>
            <consortium name="DOE Joint Genome Institute"/>
            <person name="Mondo S.J."/>
            <person name="Dannebaum R.O."/>
            <person name="Kuo R.C."/>
            <person name="Labutti K."/>
            <person name="Haridas S."/>
            <person name="Kuo A."/>
            <person name="Salamov A."/>
            <person name="Ahrendt S.R."/>
            <person name="Lipzen A."/>
            <person name="Sullivan W."/>
            <person name="Andreopoulos W.B."/>
            <person name="Clum A."/>
            <person name="Lindquist E."/>
            <person name="Daum C."/>
            <person name="Ramamoorthy G.K."/>
            <person name="Gryganskyi A."/>
            <person name="Culley D."/>
            <person name="Magnuson J.K."/>
            <person name="James T.Y."/>
            <person name="O'Malley M.A."/>
            <person name="Stajich J.E."/>
            <person name="Spatafora J.W."/>
            <person name="Visel A."/>
            <person name="Grigoriev I.V."/>
        </authorList>
    </citation>
    <scope>NUCLEOTIDE SEQUENCE [LARGE SCALE GENOMIC DNA]</scope>
    <source>
        <strain evidence="3 4">JEL800</strain>
    </source>
</reference>
<dbReference type="OrthoDB" id="2141692at2759"/>
<dbReference type="Pfam" id="PF04069">
    <property type="entry name" value="OpuAC"/>
    <property type="match status" value="2"/>
</dbReference>
<gene>
    <name evidence="3" type="ORF">BCR33DRAFT_744063</name>
</gene>
<proteinExistence type="predicted"/>
<evidence type="ECO:0000259" key="2">
    <source>
        <dbReference type="Pfam" id="PF04069"/>
    </source>
</evidence>
<dbReference type="InterPro" id="IPR007210">
    <property type="entry name" value="ABC_Gly_betaine_transp_sub-bd"/>
</dbReference>
<feature type="signal peptide" evidence="1">
    <location>
        <begin position="1"/>
        <end position="19"/>
    </location>
</feature>
<dbReference type="GO" id="GO:0022857">
    <property type="term" value="F:transmembrane transporter activity"/>
    <property type="evidence" value="ECO:0007669"/>
    <property type="project" value="InterPro"/>
</dbReference>
<dbReference type="Gene3D" id="3.40.190.10">
    <property type="entry name" value="Periplasmic binding protein-like II"/>
    <property type="match status" value="1"/>
</dbReference>
<feature type="domain" description="ABC-type glycine betaine transport system substrate-binding" evidence="2">
    <location>
        <begin position="65"/>
        <end position="161"/>
    </location>
</feature>
<dbReference type="AlphaFoldDB" id="A0A1Y2BC40"/>
<keyword evidence="4" id="KW-1185">Reference proteome</keyword>
<dbReference type="EMBL" id="MCGO01000071">
    <property type="protein sequence ID" value="ORY32393.1"/>
    <property type="molecule type" value="Genomic_DNA"/>
</dbReference>
<dbReference type="SUPFAM" id="SSF53850">
    <property type="entry name" value="Periplasmic binding protein-like II"/>
    <property type="match status" value="1"/>
</dbReference>
<evidence type="ECO:0000256" key="1">
    <source>
        <dbReference type="SAM" id="SignalP"/>
    </source>
</evidence>
<feature type="domain" description="ABC-type glycine betaine transport system substrate-binding" evidence="2">
    <location>
        <begin position="254"/>
        <end position="347"/>
    </location>
</feature>
<dbReference type="Proteomes" id="UP000193642">
    <property type="component" value="Unassembled WGS sequence"/>
</dbReference>
<feature type="chain" id="PRO_5010989674" description="ABC-type glycine betaine transport system substrate-binding domain-containing protein" evidence="1">
    <location>
        <begin position="20"/>
        <end position="373"/>
    </location>
</feature>
<keyword evidence="1" id="KW-0732">Signal</keyword>
<comment type="caution">
    <text evidence="3">The sequence shown here is derived from an EMBL/GenBank/DDBJ whole genome shotgun (WGS) entry which is preliminary data.</text>
</comment>